<dbReference type="OrthoDB" id="3057577at2759"/>
<reference evidence="1 2" key="1">
    <citation type="submission" date="2014-04" db="EMBL/GenBank/DDBJ databases">
        <authorList>
            <consortium name="DOE Joint Genome Institute"/>
            <person name="Kuo A."/>
            <person name="Gay G."/>
            <person name="Dore J."/>
            <person name="Kohler A."/>
            <person name="Nagy L.G."/>
            <person name="Floudas D."/>
            <person name="Copeland A."/>
            <person name="Barry K.W."/>
            <person name="Cichocki N."/>
            <person name="Veneault-Fourrey C."/>
            <person name="LaButti K."/>
            <person name="Lindquist E.A."/>
            <person name="Lipzen A."/>
            <person name="Lundell T."/>
            <person name="Morin E."/>
            <person name="Murat C."/>
            <person name="Sun H."/>
            <person name="Tunlid A."/>
            <person name="Henrissat B."/>
            <person name="Grigoriev I.V."/>
            <person name="Hibbett D.S."/>
            <person name="Martin F."/>
            <person name="Nordberg H.P."/>
            <person name="Cantor M.N."/>
            <person name="Hua S.X."/>
        </authorList>
    </citation>
    <scope>NUCLEOTIDE SEQUENCE [LARGE SCALE GENOMIC DNA]</scope>
    <source>
        <strain evidence="2">h7</strain>
    </source>
</reference>
<protein>
    <recommendedName>
        <fullName evidence="3">BTB domain-containing protein</fullName>
    </recommendedName>
</protein>
<dbReference type="Proteomes" id="UP000053424">
    <property type="component" value="Unassembled WGS sequence"/>
</dbReference>
<dbReference type="STRING" id="686832.A0A0C3BJ57"/>
<organism evidence="1 2">
    <name type="scientific">Hebeloma cylindrosporum</name>
    <dbReference type="NCBI Taxonomy" id="76867"/>
    <lineage>
        <taxon>Eukaryota</taxon>
        <taxon>Fungi</taxon>
        <taxon>Dikarya</taxon>
        <taxon>Basidiomycota</taxon>
        <taxon>Agaricomycotina</taxon>
        <taxon>Agaricomycetes</taxon>
        <taxon>Agaricomycetidae</taxon>
        <taxon>Agaricales</taxon>
        <taxon>Agaricineae</taxon>
        <taxon>Hymenogastraceae</taxon>
        <taxon>Hebeloma</taxon>
    </lineage>
</organism>
<proteinExistence type="predicted"/>
<dbReference type="EMBL" id="KN831802">
    <property type="protein sequence ID" value="KIM36750.1"/>
    <property type="molecule type" value="Genomic_DNA"/>
</dbReference>
<evidence type="ECO:0000313" key="1">
    <source>
        <dbReference type="EMBL" id="KIM36750.1"/>
    </source>
</evidence>
<dbReference type="AlphaFoldDB" id="A0A0C3BJ57"/>
<evidence type="ECO:0008006" key="3">
    <source>
        <dbReference type="Google" id="ProtNLM"/>
    </source>
</evidence>
<reference evidence="2" key="2">
    <citation type="submission" date="2015-01" db="EMBL/GenBank/DDBJ databases">
        <title>Evolutionary Origins and Diversification of the Mycorrhizal Mutualists.</title>
        <authorList>
            <consortium name="DOE Joint Genome Institute"/>
            <consortium name="Mycorrhizal Genomics Consortium"/>
            <person name="Kohler A."/>
            <person name="Kuo A."/>
            <person name="Nagy L.G."/>
            <person name="Floudas D."/>
            <person name="Copeland A."/>
            <person name="Barry K.W."/>
            <person name="Cichocki N."/>
            <person name="Veneault-Fourrey C."/>
            <person name="LaButti K."/>
            <person name="Lindquist E.A."/>
            <person name="Lipzen A."/>
            <person name="Lundell T."/>
            <person name="Morin E."/>
            <person name="Murat C."/>
            <person name="Riley R."/>
            <person name="Ohm R."/>
            <person name="Sun H."/>
            <person name="Tunlid A."/>
            <person name="Henrissat B."/>
            <person name="Grigoriev I.V."/>
            <person name="Hibbett D.S."/>
            <person name="Martin F."/>
        </authorList>
    </citation>
    <scope>NUCLEOTIDE SEQUENCE [LARGE SCALE GENOMIC DNA]</scope>
    <source>
        <strain evidence="2">h7</strain>
    </source>
</reference>
<name>A0A0C3BJ57_HEBCY</name>
<accession>A0A0C3BJ57</accession>
<dbReference type="HOGENOM" id="CLU_075133_0_1_1"/>
<evidence type="ECO:0000313" key="2">
    <source>
        <dbReference type="Proteomes" id="UP000053424"/>
    </source>
</evidence>
<keyword evidence="2" id="KW-1185">Reference proteome</keyword>
<sequence length="252" mass="29140">YGAHSANLEAYSAGFPLAASTQINGEIVKMVEHSDVLKLLLQYMHNERQPDSSEIRWRVLAPLAEAVEKYMVFSAMEVFTLFYGREALPKHPLDVLCYAVKHGYPKLSKMAAPLTLSTSLHDVSAALADRPDIILKWTQYREHWLLLLKYVYEKPPKVLHRGGLEECDLWVPFHRRMLLEIEADISKLREFDIILLNGMEDDLDECNHCQTRVSNWRSAFGKRLKEIPSFNPGMFSDADIFRCRDLLLQFRD</sequence>
<feature type="non-terminal residue" evidence="1">
    <location>
        <position position="1"/>
    </location>
</feature>
<gene>
    <name evidence="1" type="ORF">M413DRAFT_77812</name>
</gene>